<name>A0A392SY71_9FABA</name>
<reference evidence="1 2" key="1">
    <citation type="journal article" date="2018" name="Front. Plant Sci.">
        <title>Red Clover (Trifolium pratense) and Zigzag Clover (T. medium) - A Picture of Genomic Similarities and Differences.</title>
        <authorList>
            <person name="Dluhosova J."/>
            <person name="Istvanek J."/>
            <person name="Nedelnik J."/>
            <person name="Repkova J."/>
        </authorList>
    </citation>
    <scope>NUCLEOTIDE SEQUENCE [LARGE SCALE GENOMIC DNA]</scope>
    <source>
        <strain evidence="2">cv. 10/8</strain>
        <tissue evidence="1">Leaf</tissue>
    </source>
</reference>
<protein>
    <submittedName>
        <fullName evidence="1">Uncharacterized protein</fullName>
    </submittedName>
</protein>
<comment type="caution">
    <text evidence="1">The sequence shown here is derived from an EMBL/GenBank/DDBJ whole genome shotgun (WGS) entry which is preliminary data.</text>
</comment>
<evidence type="ECO:0000313" key="1">
    <source>
        <dbReference type="EMBL" id="MCI53773.1"/>
    </source>
</evidence>
<dbReference type="EMBL" id="LXQA010468693">
    <property type="protein sequence ID" value="MCI53773.1"/>
    <property type="molecule type" value="Genomic_DNA"/>
</dbReference>
<organism evidence="1 2">
    <name type="scientific">Trifolium medium</name>
    <dbReference type="NCBI Taxonomy" id="97028"/>
    <lineage>
        <taxon>Eukaryota</taxon>
        <taxon>Viridiplantae</taxon>
        <taxon>Streptophyta</taxon>
        <taxon>Embryophyta</taxon>
        <taxon>Tracheophyta</taxon>
        <taxon>Spermatophyta</taxon>
        <taxon>Magnoliopsida</taxon>
        <taxon>eudicotyledons</taxon>
        <taxon>Gunneridae</taxon>
        <taxon>Pentapetalae</taxon>
        <taxon>rosids</taxon>
        <taxon>fabids</taxon>
        <taxon>Fabales</taxon>
        <taxon>Fabaceae</taxon>
        <taxon>Papilionoideae</taxon>
        <taxon>50 kb inversion clade</taxon>
        <taxon>NPAAA clade</taxon>
        <taxon>Hologalegina</taxon>
        <taxon>IRL clade</taxon>
        <taxon>Trifolieae</taxon>
        <taxon>Trifolium</taxon>
    </lineage>
</organism>
<evidence type="ECO:0000313" key="2">
    <source>
        <dbReference type="Proteomes" id="UP000265520"/>
    </source>
</evidence>
<dbReference type="AlphaFoldDB" id="A0A392SY71"/>
<keyword evidence="2" id="KW-1185">Reference proteome</keyword>
<proteinExistence type="predicted"/>
<sequence>MKSTGNLVGTAPWWHRDSKGVDRTTASQGYIVTNSRGG</sequence>
<dbReference type="Proteomes" id="UP000265520">
    <property type="component" value="Unassembled WGS sequence"/>
</dbReference>
<accession>A0A392SY71</accession>